<organism evidence="2 3">
    <name type="scientific">Armillaria solidipes</name>
    <dbReference type="NCBI Taxonomy" id="1076256"/>
    <lineage>
        <taxon>Eukaryota</taxon>
        <taxon>Fungi</taxon>
        <taxon>Dikarya</taxon>
        <taxon>Basidiomycota</taxon>
        <taxon>Agaricomycotina</taxon>
        <taxon>Agaricomycetes</taxon>
        <taxon>Agaricomycetidae</taxon>
        <taxon>Agaricales</taxon>
        <taxon>Marasmiineae</taxon>
        <taxon>Physalacriaceae</taxon>
        <taxon>Armillaria</taxon>
    </lineage>
</organism>
<evidence type="ECO:0000256" key="1">
    <source>
        <dbReference type="SAM" id="MobiDB-lite"/>
    </source>
</evidence>
<keyword evidence="3" id="KW-1185">Reference proteome</keyword>
<accession>A0A2H3ATD4</accession>
<name>A0A2H3ATD4_9AGAR</name>
<feature type="compositionally biased region" description="Low complexity" evidence="1">
    <location>
        <begin position="75"/>
        <end position="92"/>
    </location>
</feature>
<dbReference type="AlphaFoldDB" id="A0A2H3ATD4"/>
<protein>
    <submittedName>
        <fullName evidence="2">Uncharacterized protein</fullName>
    </submittedName>
</protein>
<sequence length="169" mass="19318">MEEENKMIAYPSRRSVVILLRQHNHIQVHTQTPVDIRAHPRWDVSPILASSIRVLWRQKLVVASPQIPWIHSLSKSAPSMSTSSPSVSSKAMESSHHKQRHPCTIRSCLLLPFAPTHRHSLHVVPVPGYEMRHRVCQLFVIVERNPRDLLSTRIVRVRRLSPALAPSLP</sequence>
<gene>
    <name evidence="2" type="ORF">ARMSODRAFT_678951</name>
</gene>
<proteinExistence type="predicted"/>
<feature type="region of interest" description="Disordered" evidence="1">
    <location>
        <begin position="75"/>
        <end position="98"/>
    </location>
</feature>
<evidence type="ECO:0000313" key="2">
    <source>
        <dbReference type="EMBL" id="PBK60840.1"/>
    </source>
</evidence>
<evidence type="ECO:0000313" key="3">
    <source>
        <dbReference type="Proteomes" id="UP000218334"/>
    </source>
</evidence>
<reference evidence="3" key="1">
    <citation type="journal article" date="2017" name="Nat. Ecol. Evol.">
        <title>Genome expansion and lineage-specific genetic innovations in the forest pathogenic fungi Armillaria.</title>
        <authorList>
            <person name="Sipos G."/>
            <person name="Prasanna A.N."/>
            <person name="Walter M.C."/>
            <person name="O'Connor E."/>
            <person name="Balint B."/>
            <person name="Krizsan K."/>
            <person name="Kiss B."/>
            <person name="Hess J."/>
            <person name="Varga T."/>
            <person name="Slot J."/>
            <person name="Riley R."/>
            <person name="Boka B."/>
            <person name="Rigling D."/>
            <person name="Barry K."/>
            <person name="Lee J."/>
            <person name="Mihaltcheva S."/>
            <person name="LaButti K."/>
            <person name="Lipzen A."/>
            <person name="Waldron R."/>
            <person name="Moloney N.M."/>
            <person name="Sperisen C."/>
            <person name="Kredics L."/>
            <person name="Vagvoelgyi C."/>
            <person name="Patrignani A."/>
            <person name="Fitzpatrick D."/>
            <person name="Nagy I."/>
            <person name="Doyle S."/>
            <person name="Anderson J.B."/>
            <person name="Grigoriev I.V."/>
            <person name="Gueldener U."/>
            <person name="Muensterkoetter M."/>
            <person name="Nagy L.G."/>
        </authorList>
    </citation>
    <scope>NUCLEOTIDE SEQUENCE [LARGE SCALE GENOMIC DNA]</scope>
    <source>
        <strain evidence="3">28-4</strain>
    </source>
</reference>
<dbReference type="EMBL" id="KZ293481">
    <property type="protein sequence ID" value="PBK60840.1"/>
    <property type="molecule type" value="Genomic_DNA"/>
</dbReference>
<dbReference type="Proteomes" id="UP000218334">
    <property type="component" value="Unassembled WGS sequence"/>
</dbReference>